<reference evidence="1 2" key="1">
    <citation type="submission" date="2021-10" db="EMBL/GenBank/DDBJ databases">
        <authorList>
            <person name="Koch H."/>
        </authorList>
    </citation>
    <scope>NUCLEOTIDE SEQUENCE [LARGE SCALE GENOMIC DNA]</scope>
    <source>
        <strain evidence="1">6680</strain>
    </source>
</reference>
<protein>
    <submittedName>
        <fullName evidence="1">Uncharacterized protein</fullName>
    </submittedName>
</protein>
<accession>A0ABM8YXP0</accession>
<proteinExistence type="predicted"/>
<sequence length="61" mass="6439">MWASLRLSSLWLVAGVALWEAVVSAKEGLVEEVDLVAEAVVSAAVAPRGDGEWLFSALLSI</sequence>
<evidence type="ECO:0000313" key="1">
    <source>
        <dbReference type="EMBL" id="CAG9932291.1"/>
    </source>
</evidence>
<dbReference type="Proteomes" id="UP000839052">
    <property type="component" value="Chromosome"/>
</dbReference>
<gene>
    <name evidence="1" type="ORF">NTG6680_1038</name>
</gene>
<keyword evidence="2" id="KW-1185">Reference proteome</keyword>
<organism evidence="1 2">
    <name type="scientific">Candidatus Nitrotoga arctica</name>
    <dbReference type="NCBI Taxonomy" id="453162"/>
    <lineage>
        <taxon>Bacteria</taxon>
        <taxon>Pseudomonadati</taxon>
        <taxon>Pseudomonadota</taxon>
        <taxon>Betaproteobacteria</taxon>
        <taxon>Nitrosomonadales</taxon>
        <taxon>Gallionellaceae</taxon>
        <taxon>Candidatus Nitrotoga</taxon>
    </lineage>
</organism>
<name>A0ABM8YXP0_9PROT</name>
<evidence type="ECO:0000313" key="2">
    <source>
        <dbReference type="Proteomes" id="UP000839052"/>
    </source>
</evidence>
<dbReference type="EMBL" id="OU912926">
    <property type="protein sequence ID" value="CAG9932291.1"/>
    <property type="molecule type" value="Genomic_DNA"/>
</dbReference>